<dbReference type="RefSeq" id="WP_345275061.1">
    <property type="nucleotide sequence ID" value="NZ_BAABJW010000001.1"/>
</dbReference>
<organism evidence="2 3">
    <name type="scientific">Litoribaculum gwangyangense</name>
    <dbReference type="NCBI Taxonomy" id="1130722"/>
    <lineage>
        <taxon>Bacteria</taxon>
        <taxon>Pseudomonadati</taxon>
        <taxon>Bacteroidota</taxon>
        <taxon>Flavobacteriia</taxon>
        <taxon>Flavobacteriales</taxon>
        <taxon>Flavobacteriaceae</taxon>
        <taxon>Litoribaculum</taxon>
    </lineage>
</organism>
<dbReference type="InterPro" id="IPR009732">
    <property type="entry name" value="DUF1304"/>
</dbReference>
<keyword evidence="1" id="KW-1133">Transmembrane helix</keyword>
<proteinExistence type="predicted"/>
<dbReference type="PANTHER" id="PTHR38446:SF1">
    <property type="entry name" value="BLL0914 PROTEIN"/>
    <property type="match status" value="1"/>
</dbReference>
<evidence type="ECO:0000313" key="3">
    <source>
        <dbReference type="Proteomes" id="UP001501433"/>
    </source>
</evidence>
<name>A0ABP9BT56_9FLAO</name>
<dbReference type="Proteomes" id="UP001501433">
    <property type="component" value="Unassembled WGS sequence"/>
</dbReference>
<comment type="caution">
    <text evidence="2">The sequence shown here is derived from an EMBL/GenBank/DDBJ whole genome shotgun (WGS) entry which is preliminary data.</text>
</comment>
<evidence type="ECO:0000313" key="2">
    <source>
        <dbReference type="EMBL" id="GAA4800035.1"/>
    </source>
</evidence>
<keyword evidence="1" id="KW-0812">Transmembrane</keyword>
<accession>A0ABP9BT56</accession>
<feature type="transmembrane region" description="Helical" evidence="1">
    <location>
        <begin position="6"/>
        <end position="28"/>
    </location>
</feature>
<dbReference type="EMBL" id="BAABJW010000001">
    <property type="protein sequence ID" value="GAA4800035.1"/>
    <property type="molecule type" value="Genomic_DNA"/>
</dbReference>
<keyword evidence="3" id="KW-1185">Reference proteome</keyword>
<sequence length="117" mass="13048">MTFITILLLLLVALEHFYFLVLEMFLWTMPKGIKTFGLKSKEFAEETKVLAANQGLYNGFLAAGLLFSIILNDIKVAIFFLACVIIAGIYGAYSTKQIKLFYVQSIPAIVALICCLL</sequence>
<dbReference type="PANTHER" id="PTHR38446">
    <property type="entry name" value="BLL0914 PROTEIN"/>
    <property type="match status" value="1"/>
</dbReference>
<dbReference type="Pfam" id="PF06993">
    <property type="entry name" value="DUF1304"/>
    <property type="match status" value="1"/>
</dbReference>
<evidence type="ECO:0000256" key="1">
    <source>
        <dbReference type="SAM" id="Phobius"/>
    </source>
</evidence>
<reference evidence="3" key="1">
    <citation type="journal article" date="2019" name="Int. J. Syst. Evol. Microbiol.">
        <title>The Global Catalogue of Microorganisms (GCM) 10K type strain sequencing project: providing services to taxonomists for standard genome sequencing and annotation.</title>
        <authorList>
            <consortium name="The Broad Institute Genomics Platform"/>
            <consortium name="The Broad Institute Genome Sequencing Center for Infectious Disease"/>
            <person name="Wu L."/>
            <person name="Ma J."/>
        </authorList>
    </citation>
    <scope>NUCLEOTIDE SEQUENCE [LARGE SCALE GENOMIC DNA]</scope>
    <source>
        <strain evidence="3">JCM 18325</strain>
    </source>
</reference>
<gene>
    <name evidence="2" type="ORF">GCM10023330_01880</name>
</gene>
<protein>
    <submittedName>
        <fullName evidence="2">DUF1304 domain-containing protein</fullName>
    </submittedName>
</protein>
<feature type="transmembrane region" description="Helical" evidence="1">
    <location>
        <begin position="76"/>
        <end position="93"/>
    </location>
</feature>
<keyword evidence="1" id="KW-0472">Membrane</keyword>
<feature type="transmembrane region" description="Helical" evidence="1">
    <location>
        <begin position="49"/>
        <end position="70"/>
    </location>
</feature>